<evidence type="ECO:0000259" key="5">
    <source>
        <dbReference type="SMART" id="SM00839"/>
    </source>
</evidence>
<dbReference type="Gene3D" id="3.40.50.720">
    <property type="entry name" value="NAD(P)-binding Rossmann-like Domain"/>
    <property type="match status" value="1"/>
</dbReference>
<evidence type="ECO:0000313" key="7">
    <source>
        <dbReference type="Proteomes" id="UP000008229"/>
    </source>
</evidence>
<dbReference type="InterPro" id="IPR006095">
    <property type="entry name" value="Glu/Leu/Phe/Val/Trp_DH"/>
</dbReference>
<evidence type="ECO:0000313" key="6">
    <source>
        <dbReference type="EMBL" id="ADB52506.1"/>
    </source>
</evidence>
<dbReference type="CDD" id="cd01076">
    <property type="entry name" value="NAD_bind_1_Glu_DH"/>
    <property type="match status" value="1"/>
</dbReference>
<dbReference type="PANTHER" id="PTHR11606">
    <property type="entry name" value="GLUTAMATE DEHYDROGENASE"/>
    <property type="match status" value="1"/>
</dbReference>
<organism evidence="6 7">
    <name type="scientific">Conexibacter woesei (strain DSM 14684 / CCUG 47730 / CIP 108061 / JCM 11494 / NBRC 100937 / ID131577)</name>
    <dbReference type="NCBI Taxonomy" id="469383"/>
    <lineage>
        <taxon>Bacteria</taxon>
        <taxon>Bacillati</taxon>
        <taxon>Actinomycetota</taxon>
        <taxon>Thermoleophilia</taxon>
        <taxon>Solirubrobacterales</taxon>
        <taxon>Conexibacteraceae</taxon>
        <taxon>Conexibacter</taxon>
    </lineage>
</organism>
<dbReference type="KEGG" id="cwo:Cwoe_4091"/>
<dbReference type="FunFam" id="3.40.50.10860:FF:000003">
    <property type="entry name" value="Glutamate dehydrogenase"/>
    <property type="match status" value="1"/>
</dbReference>
<dbReference type="PANTHER" id="PTHR11606:SF13">
    <property type="entry name" value="GLUTAMATE DEHYDROGENASE 1, MITOCHONDRIAL"/>
    <property type="match status" value="1"/>
</dbReference>
<dbReference type="InterPro" id="IPR006096">
    <property type="entry name" value="Glu/Leu/Phe/Val/Trp_DH_C"/>
</dbReference>
<dbReference type="EMBL" id="CP001854">
    <property type="protein sequence ID" value="ADB52506.1"/>
    <property type="molecule type" value="Genomic_DNA"/>
</dbReference>
<dbReference type="STRING" id="469383.Cwoe_4091"/>
<evidence type="ECO:0000256" key="1">
    <source>
        <dbReference type="ARBA" id="ARBA00006382"/>
    </source>
</evidence>
<dbReference type="GO" id="GO:0004352">
    <property type="term" value="F:glutamate dehydrogenase (NAD+) activity"/>
    <property type="evidence" value="ECO:0007669"/>
    <property type="project" value="TreeGrafter"/>
</dbReference>
<evidence type="ECO:0000256" key="4">
    <source>
        <dbReference type="SAM" id="MobiDB-lite"/>
    </source>
</evidence>
<dbReference type="InterPro" id="IPR036291">
    <property type="entry name" value="NAD(P)-bd_dom_sf"/>
</dbReference>
<dbReference type="InterPro" id="IPR033524">
    <property type="entry name" value="Glu/Leu/Phe/Val_DH_AS"/>
</dbReference>
<dbReference type="GO" id="GO:0006538">
    <property type="term" value="P:L-glutamate catabolic process"/>
    <property type="evidence" value="ECO:0007669"/>
    <property type="project" value="TreeGrafter"/>
</dbReference>
<evidence type="ECO:0000256" key="3">
    <source>
        <dbReference type="RuleBase" id="RU004417"/>
    </source>
</evidence>
<dbReference type="eggNOG" id="COG0334">
    <property type="taxonomic scope" value="Bacteria"/>
</dbReference>
<accession>D3F4P9</accession>
<proteinExistence type="inferred from homology"/>
<feature type="domain" description="Glutamate/phenylalanine/leucine/valine/L-tryptophan dehydrogenase C-terminal" evidence="5">
    <location>
        <begin position="293"/>
        <end position="524"/>
    </location>
</feature>
<feature type="region of interest" description="Disordered" evidence="4">
    <location>
        <begin position="1"/>
        <end position="22"/>
    </location>
</feature>
<evidence type="ECO:0000256" key="2">
    <source>
        <dbReference type="ARBA" id="ARBA00023002"/>
    </source>
</evidence>
<dbReference type="Gene3D" id="3.40.50.10860">
    <property type="entry name" value="Leucine Dehydrogenase, chain A, domain 1"/>
    <property type="match status" value="1"/>
</dbReference>
<reference evidence="7" key="2">
    <citation type="submission" date="2010-01" db="EMBL/GenBank/DDBJ databases">
        <title>The complete genome of Conexibacter woesei DSM 14684.</title>
        <authorList>
            <consortium name="US DOE Joint Genome Institute (JGI-PGF)"/>
            <person name="Lucas S."/>
            <person name="Copeland A."/>
            <person name="Lapidus A."/>
            <person name="Glavina del Rio T."/>
            <person name="Dalin E."/>
            <person name="Tice H."/>
            <person name="Bruce D."/>
            <person name="Goodwin L."/>
            <person name="Pitluck S."/>
            <person name="Kyrpides N."/>
            <person name="Mavromatis K."/>
            <person name="Ivanova N."/>
            <person name="Mikhailova N."/>
            <person name="Chertkov O."/>
            <person name="Brettin T."/>
            <person name="Detter J.C."/>
            <person name="Han C."/>
            <person name="Larimer F."/>
            <person name="Land M."/>
            <person name="Hauser L."/>
            <person name="Markowitz V."/>
            <person name="Cheng J.-F."/>
            <person name="Hugenholtz P."/>
            <person name="Woyke T."/>
            <person name="Wu D."/>
            <person name="Pukall R."/>
            <person name="Steenblock K."/>
            <person name="Schneider S."/>
            <person name="Klenk H.-P."/>
            <person name="Eisen J.A."/>
        </authorList>
    </citation>
    <scope>NUCLEOTIDE SEQUENCE [LARGE SCALE GENOMIC DNA]</scope>
    <source>
        <strain evidence="7">DSM 14684 / CIP 108061 / JCM 11494 / NBRC 100937 / ID131577</strain>
    </source>
</reference>
<dbReference type="Pfam" id="PF00208">
    <property type="entry name" value="ELFV_dehydrog"/>
    <property type="match status" value="1"/>
</dbReference>
<dbReference type="Proteomes" id="UP000008229">
    <property type="component" value="Chromosome"/>
</dbReference>
<gene>
    <name evidence="6" type="ordered locus">Cwoe_4091</name>
</gene>
<dbReference type="Pfam" id="PF02812">
    <property type="entry name" value="ELFV_dehydrog_N"/>
    <property type="match status" value="1"/>
</dbReference>
<name>D3F4P9_CONWI</name>
<dbReference type="PROSITE" id="PS00074">
    <property type="entry name" value="GLFV_DEHYDROGENASE"/>
    <property type="match status" value="1"/>
</dbReference>
<keyword evidence="7" id="KW-1185">Reference proteome</keyword>
<dbReference type="InterPro" id="IPR006097">
    <property type="entry name" value="Glu/Leu/Phe/Val/Trp_DH_dimer"/>
</dbReference>
<dbReference type="SMART" id="SM00839">
    <property type="entry name" value="ELFV_dehydrog"/>
    <property type="match status" value="1"/>
</dbReference>
<dbReference type="SUPFAM" id="SSF51735">
    <property type="entry name" value="NAD(P)-binding Rossmann-fold domains"/>
    <property type="match status" value="1"/>
</dbReference>
<keyword evidence="2 3" id="KW-0560">Oxidoreductase</keyword>
<reference evidence="6 7" key="1">
    <citation type="journal article" date="2010" name="Stand. Genomic Sci.">
        <title>Complete genome sequence of Conexibacter woesei type strain (ID131577).</title>
        <authorList>
            <person name="Pukall R."/>
            <person name="Lapidus A."/>
            <person name="Glavina Del Rio T."/>
            <person name="Copeland A."/>
            <person name="Tice H."/>
            <person name="Cheng J.-F."/>
            <person name="Lucas S."/>
            <person name="Chen F."/>
            <person name="Nolan M."/>
            <person name="Bruce D."/>
            <person name="Goodwin L."/>
            <person name="Pitluck S."/>
            <person name="Mavromatis K."/>
            <person name="Ivanova N."/>
            <person name="Ovchinnikova G."/>
            <person name="Pati A."/>
            <person name="Chen A."/>
            <person name="Palaniappan K."/>
            <person name="Land M."/>
            <person name="Hauser L."/>
            <person name="Chang Y.-J."/>
            <person name="Jeffries C.D."/>
            <person name="Chain P."/>
            <person name="Meincke L."/>
            <person name="Sims D."/>
            <person name="Brettin T."/>
            <person name="Detter J.C."/>
            <person name="Rohde M."/>
            <person name="Goeker M."/>
            <person name="Bristow J."/>
            <person name="Eisen J.A."/>
            <person name="Markowitz V."/>
            <person name="Kyrpides N.C."/>
            <person name="Klenk H.-P."/>
            <person name="Hugenholtz P."/>
        </authorList>
    </citation>
    <scope>NUCLEOTIDE SEQUENCE [LARGE SCALE GENOMIC DNA]</scope>
    <source>
        <strain evidence="7">DSM 14684 / CIP 108061 / JCM 11494 / NBRC 100937 / ID131577</strain>
    </source>
</reference>
<sequence precursor="true">MLHQSSSDPTGPSDGAGGAAPPAVAGAGAALAAGGDDAGGAAHVAVGAGAGVSGAATVAAACDAVGAAAAGAGAGGSGATVAAASDVGAGVSGAATAAAVGDAGDAPRDSAGSRPRGPWATALEQLARASELLSLDEGMHEMLRLPRRSIEVAVPVRLDDGRVRTFSGYRVQHSLTRGPGKGGLRYHPGVTLDEVRALAMLMTWKCALVDIPFGGAKGGITCDPKTMTVPELERMTRRYASEIAPLIGPDRDIMAPDMNTGEREMAWIMDTYSTALGYTVGPSVTGKPVTVGGSPQRRGATGAGMAECVRLASDHAKLDGPVRIAVAGYGNVGRTTAELLTADPRFVLVGLSDVSGARYAPDGLPVAEIGDELDAGRDVATLSSGTPLDRDALLTCACDVLVPASVPAVLHAGNAGAISARIVVEGANGPITGEADEILTRRGVTVVPDILANAGGVIVSYFEWAQGLQAMPWTPAWVSERMVEMMRAAFAAVVAESDRRELTLRDAALCLGVQRVADAHTARGLYP</sequence>
<dbReference type="HOGENOM" id="CLU_025763_1_2_11"/>
<dbReference type="InterPro" id="IPR046346">
    <property type="entry name" value="Aminoacid_DH-like_N_sf"/>
</dbReference>
<dbReference type="RefSeq" id="WP_012935557.1">
    <property type="nucleotide sequence ID" value="NC_013739.1"/>
</dbReference>
<dbReference type="InterPro" id="IPR033922">
    <property type="entry name" value="NAD_bind_Glu_DH"/>
</dbReference>
<protein>
    <submittedName>
        <fullName evidence="6">Glu/Leu/Phe/Val dehydrogenase dimerization region</fullName>
    </submittedName>
</protein>
<dbReference type="SUPFAM" id="SSF53223">
    <property type="entry name" value="Aminoacid dehydrogenase-like, N-terminal domain"/>
    <property type="match status" value="1"/>
</dbReference>
<dbReference type="AlphaFoldDB" id="D3F4P9"/>
<dbReference type="PRINTS" id="PR00082">
    <property type="entry name" value="GLFDHDRGNASE"/>
</dbReference>
<comment type="similarity">
    <text evidence="1 3">Belongs to the Glu/Leu/Phe/Val dehydrogenases family.</text>
</comment>